<gene>
    <name evidence="1" type="ORF">GCM10023184_17680</name>
</gene>
<dbReference type="EMBL" id="BAABGY010000007">
    <property type="protein sequence ID" value="GAA4328046.1"/>
    <property type="molecule type" value="Genomic_DNA"/>
</dbReference>
<evidence type="ECO:0000313" key="2">
    <source>
        <dbReference type="Proteomes" id="UP001501725"/>
    </source>
</evidence>
<sequence length="50" mass="5413">MVNCIPGLHYIGKGSRFVLHHADNFVGWDCCRRGGYLGLSGAGYGKGDKE</sequence>
<reference evidence="2" key="1">
    <citation type="journal article" date="2019" name="Int. J. Syst. Evol. Microbiol.">
        <title>The Global Catalogue of Microorganisms (GCM) 10K type strain sequencing project: providing services to taxonomists for standard genome sequencing and annotation.</title>
        <authorList>
            <consortium name="The Broad Institute Genomics Platform"/>
            <consortium name="The Broad Institute Genome Sequencing Center for Infectious Disease"/>
            <person name="Wu L."/>
            <person name="Ma J."/>
        </authorList>
    </citation>
    <scope>NUCLEOTIDE SEQUENCE [LARGE SCALE GENOMIC DNA]</scope>
    <source>
        <strain evidence="2">JCM 17919</strain>
    </source>
</reference>
<proteinExistence type="predicted"/>
<accession>A0ABP8GPK3</accession>
<name>A0ABP8GPK3_9BACT</name>
<organism evidence="1 2">
    <name type="scientific">Flaviaesturariibacter amylovorans</name>
    <dbReference type="NCBI Taxonomy" id="1084520"/>
    <lineage>
        <taxon>Bacteria</taxon>
        <taxon>Pseudomonadati</taxon>
        <taxon>Bacteroidota</taxon>
        <taxon>Chitinophagia</taxon>
        <taxon>Chitinophagales</taxon>
        <taxon>Chitinophagaceae</taxon>
        <taxon>Flaviaestuariibacter</taxon>
    </lineage>
</organism>
<dbReference type="Proteomes" id="UP001501725">
    <property type="component" value="Unassembled WGS sequence"/>
</dbReference>
<protein>
    <submittedName>
        <fullName evidence="1">Uncharacterized protein</fullName>
    </submittedName>
</protein>
<comment type="caution">
    <text evidence="1">The sequence shown here is derived from an EMBL/GenBank/DDBJ whole genome shotgun (WGS) entry which is preliminary data.</text>
</comment>
<keyword evidence="2" id="KW-1185">Reference proteome</keyword>
<evidence type="ECO:0000313" key="1">
    <source>
        <dbReference type="EMBL" id="GAA4328046.1"/>
    </source>
</evidence>